<dbReference type="OrthoDB" id="9806701at2"/>
<dbReference type="Gene3D" id="2.60.40.1180">
    <property type="entry name" value="Golgi alpha-mannosidase II"/>
    <property type="match status" value="1"/>
</dbReference>
<dbReference type="Proteomes" id="UP000297248">
    <property type="component" value="Unassembled WGS sequence"/>
</dbReference>
<dbReference type="InterPro" id="IPR039743">
    <property type="entry name" value="6GAL/EXGAL"/>
</dbReference>
<comment type="caution">
    <text evidence="2">The sequence shown here is derived from an EMBL/GenBank/DDBJ whole genome shotgun (WGS) entry which is preliminary data.</text>
</comment>
<dbReference type="InterPro" id="IPR017853">
    <property type="entry name" value="GH"/>
</dbReference>
<dbReference type="AlphaFoldDB" id="A0A4Y8AK83"/>
<feature type="domain" description="Endo-beta-1,6-galactanase-like" evidence="1">
    <location>
        <begin position="37"/>
        <end position="390"/>
    </location>
</feature>
<dbReference type="RefSeq" id="WP_134334780.1">
    <property type="nucleotide sequence ID" value="NZ_BMCZ01000001.1"/>
</dbReference>
<evidence type="ECO:0000259" key="1">
    <source>
        <dbReference type="Pfam" id="PF14587"/>
    </source>
</evidence>
<dbReference type="EMBL" id="SNQG01000001">
    <property type="protein sequence ID" value="TEW68941.1"/>
    <property type="molecule type" value="Genomic_DNA"/>
</dbReference>
<dbReference type="GO" id="GO:0004553">
    <property type="term" value="F:hydrolase activity, hydrolyzing O-glycosyl compounds"/>
    <property type="evidence" value="ECO:0007669"/>
    <property type="project" value="InterPro"/>
</dbReference>
<dbReference type="SUPFAM" id="SSF51445">
    <property type="entry name" value="(Trans)glycosidases"/>
    <property type="match status" value="1"/>
</dbReference>
<name>A0A4Y8AK83_9SPHI</name>
<proteinExistence type="predicted"/>
<accession>A0A4Y8AK83</accession>
<dbReference type="PANTHER" id="PTHR42767">
    <property type="entry name" value="ENDO-BETA-1,6-GALACTANASE"/>
    <property type="match status" value="1"/>
</dbReference>
<evidence type="ECO:0000313" key="2">
    <source>
        <dbReference type="EMBL" id="TEW68941.1"/>
    </source>
</evidence>
<evidence type="ECO:0000313" key="3">
    <source>
        <dbReference type="Proteomes" id="UP000297248"/>
    </source>
</evidence>
<gene>
    <name evidence="2" type="ORF">E2R65_01900</name>
</gene>
<organism evidence="2 3">
    <name type="scientific">Mucilaginibacter phyllosphaerae</name>
    <dbReference type="NCBI Taxonomy" id="1812349"/>
    <lineage>
        <taxon>Bacteria</taxon>
        <taxon>Pseudomonadati</taxon>
        <taxon>Bacteroidota</taxon>
        <taxon>Sphingobacteriia</taxon>
        <taxon>Sphingobacteriales</taxon>
        <taxon>Sphingobacteriaceae</taxon>
        <taxon>Mucilaginibacter</taxon>
    </lineage>
</organism>
<dbReference type="Pfam" id="PF14587">
    <property type="entry name" value="Glyco_hydr_30_2"/>
    <property type="match status" value="1"/>
</dbReference>
<dbReference type="Gene3D" id="3.20.20.80">
    <property type="entry name" value="Glycosidases"/>
    <property type="match status" value="1"/>
</dbReference>
<dbReference type="InterPro" id="IPR013780">
    <property type="entry name" value="Glyco_hydro_b"/>
</dbReference>
<sequence length="531" mass="59707">MQYYRCFISTRPAFFFTALLILSLSAYSQNRVKPLIITVDAHSMAQTIHNIGASGCWFSEGIGKNWPDAKREKIAELLFSKQRNTDGSPKGIGLSAWRFNIGGGTAEQGDSSGIKDFRKRVECFLKPDGTYDWARQAGYQWFLRKAKAYGVENLIAFANTPPVQFTQNGLGFKTVKDYKANLKPDAYNAYASFLADVVAYFDKQGLHFDYISPVNEPQWDWYNKPGQASQEGSPWTNAEINRVVTAVDASLQNKKLTTRILTTEAGMLTYLYGGKSVASKQIQQFFTDSSKYSLNKLKQVPKVIAGHSYFTDYGDSSMVAVRRHLADTARKYGVEYWQSEYSMLGDGFREGSKEKRSGMDCALFLAKIINQDLTVGNAAAWQLWNSYEPGDAEWDTRYYLIALKPNDKHTDGEFTITKNLWAMGNYSLFVRPGMKRLLTGRNDGINELKALQDVMIAAFTGGKDKLVMVLINYTNSSRAFVPQLKNFKPVKNYRTYTTTAATGEDLRPSAVTKLSRPVVLKPRSVTTVVFN</sequence>
<dbReference type="InterPro" id="IPR039514">
    <property type="entry name" value="6GAL-like"/>
</dbReference>
<keyword evidence="2" id="KW-0378">Hydrolase</keyword>
<dbReference type="PANTHER" id="PTHR42767:SF1">
    <property type="entry name" value="ENDO-BETA-1,6-GALACTANASE-LIKE DOMAIN-CONTAINING PROTEIN"/>
    <property type="match status" value="1"/>
</dbReference>
<protein>
    <submittedName>
        <fullName evidence="2">Beta-glycosidase</fullName>
    </submittedName>
</protein>
<keyword evidence="2" id="KW-0326">Glycosidase</keyword>
<reference evidence="2 3" key="1">
    <citation type="journal article" date="2016" name="Int. J. Syst. Evol. Microbiol.">
        <title>Proposal of Mucilaginibacter phyllosphaerae sp. nov. isolated from the phyllosphere of Galium album.</title>
        <authorList>
            <person name="Aydogan E.L."/>
            <person name="Busse H.J."/>
            <person name="Moser G."/>
            <person name="Muller C."/>
            <person name="Kampfer P."/>
            <person name="Glaeser S.P."/>
        </authorList>
    </citation>
    <scope>NUCLEOTIDE SEQUENCE [LARGE SCALE GENOMIC DNA]</scope>
    <source>
        <strain evidence="2 3">PP-F2FG21</strain>
    </source>
</reference>